<dbReference type="InterPro" id="IPR003439">
    <property type="entry name" value="ABC_transporter-like_ATP-bd"/>
</dbReference>
<evidence type="ECO:0000256" key="1">
    <source>
        <dbReference type="ARBA" id="ARBA00005417"/>
    </source>
</evidence>
<reference evidence="6 7" key="1">
    <citation type="submission" date="2013-09" db="EMBL/GenBank/DDBJ databases">
        <title>Complete genome sequence of Corynebacterium doosanense CAU 212(T) (=DSM 45436(T)), isolated from activated sludge.</title>
        <authorList>
            <person name="Schaffert L."/>
            <person name="Albersmeier A."/>
            <person name="Kalinowski J."/>
            <person name="Ruckert C."/>
        </authorList>
    </citation>
    <scope>NUCLEOTIDE SEQUENCE [LARGE SCALE GENOMIC DNA]</scope>
    <source>
        <strain evidence="6 7">CAU 212</strain>
    </source>
</reference>
<keyword evidence="3" id="KW-0547">Nucleotide-binding</keyword>
<dbReference type="HOGENOM" id="CLU_000604_1_23_11"/>
<dbReference type="InterPro" id="IPR050319">
    <property type="entry name" value="ABC_transp_ATP-bind"/>
</dbReference>
<keyword evidence="2" id="KW-0813">Transport</keyword>
<dbReference type="STRING" id="558173.CDOO_03555"/>
<keyword evidence="4" id="KW-0067">ATP-binding</keyword>
<dbReference type="InterPro" id="IPR003593">
    <property type="entry name" value="AAA+_ATPase"/>
</dbReference>
<organism evidence="6 7">
    <name type="scientific">Corynebacterium doosanense CAU 212 = DSM 45436</name>
    <dbReference type="NCBI Taxonomy" id="558173"/>
    <lineage>
        <taxon>Bacteria</taxon>
        <taxon>Bacillati</taxon>
        <taxon>Actinomycetota</taxon>
        <taxon>Actinomycetes</taxon>
        <taxon>Mycobacteriales</taxon>
        <taxon>Corynebacteriaceae</taxon>
        <taxon>Corynebacterium</taxon>
    </lineage>
</organism>
<keyword evidence="7" id="KW-1185">Reference proteome</keyword>
<evidence type="ECO:0000259" key="5">
    <source>
        <dbReference type="PROSITE" id="PS50893"/>
    </source>
</evidence>
<dbReference type="KEGG" id="cdo:CDOO_03555"/>
<protein>
    <submittedName>
        <fullName evidence="6">Peptide ABC transporter</fullName>
    </submittedName>
</protein>
<feature type="domain" description="ABC transporter" evidence="5">
    <location>
        <begin position="2"/>
        <end position="193"/>
    </location>
</feature>
<dbReference type="Gene3D" id="3.40.50.300">
    <property type="entry name" value="P-loop containing nucleotide triphosphate hydrolases"/>
    <property type="match status" value="1"/>
</dbReference>
<dbReference type="PANTHER" id="PTHR43776:SF7">
    <property type="entry name" value="D,D-DIPEPTIDE TRANSPORT ATP-BINDING PROTEIN DDPF-RELATED"/>
    <property type="match status" value="1"/>
</dbReference>
<dbReference type="InterPro" id="IPR017871">
    <property type="entry name" value="ABC_transporter-like_CS"/>
</dbReference>
<proteinExistence type="inferred from homology"/>
<dbReference type="GO" id="GO:0055085">
    <property type="term" value="P:transmembrane transport"/>
    <property type="evidence" value="ECO:0007669"/>
    <property type="project" value="UniProtKB-ARBA"/>
</dbReference>
<dbReference type="OrthoDB" id="2986442at2"/>
<dbReference type="Proteomes" id="UP000029914">
    <property type="component" value="Chromosome"/>
</dbReference>
<dbReference type="AlphaFoldDB" id="A0A097IE75"/>
<dbReference type="eggNOG" id="COG1124">
    <property type="taxonomic scope" value="Bacteria"/>
</dbReference>
<dbReference type="RefSeq" id="WP_018021149.1">
    <property type="nucleotide sequence ID" value="NZ_AQUX01000002.1"/>
</dbReference>
<comment type="similarity">
    <text evidence="1">Belongs to the ABC transporter superfamily.</text>
</comment>
<dbReference type="GO" id="GO:0016887">
    <property type="term" value="F:ATP hydrolysis activity"/>
    <property type="evidence" value="ECO:0007669"/>
    <property type="project" value="InterPro"/>
</dbReference>
<evidence type="ECO:0000256" key="4">
    <source>
        <dbReference type="ARBA" id="ARBA00022840"/>
    </source>
</evidence>
<dbReference type="Pfam" id="PF00005">
    <property type="entry name" value="ABC_tran"/>
    <property type="match status" value="1"/>
</dbReference>
<dbReference type="EMBL" id="CP006764">
    <property type="protein sequence ID" value="AIT60427.1"/>
    <property type="molecule type" value="Genomic_DNA"/>
</dbReference>
<dbReference type="PROSITE" id="PS50893">
    <property type="entry name" value="ABC_TRANSPORTER_2"/>
    <property type="match status" value="1"/>
</dbReference>
<evidence type="ECO:0000256" key="3">
    <source>
        <dbReference type="ARBA" id="ARBA00022741"/>
    </source>
</evidence>
<evidence type="ECO:0000313" key="6">
    <source>
        <dbReference type="EMBL" id="AIT60427.1"/>
    </source>
</evidence>
<dbReference type="SMART" id="SM00382">
    <property type="entry name" value="AAA"/>
    <property type="match status" value="1"/>
</dbReference>
<dbReference type="InterPro" id="IPR027417">
    <property type="entry name" value="P-loop_NTPase"/>
</dbReference>
<sequence>MLSGRDLVHSYGERRVLTGTDIDIARGEILGLRGDSGSGKTTLGRILAGWQAPDRGEVLIDGTPPPTRGFHPVQLIAQHPERAVDPRLPLSHVVSDPALLNAFDIDPQWLQLAAGEVSGGQLQRLNIARALDPRTEFLIADEITTAVDALVQMDIWRALVAQVRERNLGVLVISHDHHLLGHVADRVVDLADLQ</sequence>
<evidence type="ECO:0000313" key="7">
    <source>
        <dbReference type="Proteomes" id="UP000029914"/>
    </source>
</evidence>
<name>A0A097IE75_9CORY</name>
<dbReference type="GO" id="GO:0005524">
    <property type="term" value="F:ATP binding"/>
    <property type="evidence" value="ECO:0007669"/>
    <property type="project" value="UniProtKB-KW"/>
</dbReference>
<gene>
    <name evidence="6" type="ORF">CDOO_03555</name>
</gene>
<dbReference type="SUPFAM" id="SSF52540">
    <property type="entry name" value="P-loop containing nucleoside triphosphate hydrolases"/>
    <property type="match status" value="1"/>
</dbReference>
<evidence type="ECO:0000256" key="2">
    <source>
        <dbReference type="ARBA" id="ARBA00022448"/>
    </source>
</evidence>
<dbReference type="PROSITE" id="PS00211">
    <property type="entry name" value="ABC_TRANSPORTER_1"/>
    <property type="match status" value="1"/>
</dbReference>
<accession>A0A097IE75</accession>
<dbReference type="PANTHER" id="PTHR43776">
    <property type="entry name" value="TRANSPORT ATP-BINDING PROTEIN"/>
    <property type="match status" value="1"/>
</dbReference>